<dbReference type="EMBL" id="JAEAOA010002001">
    <property type="protein sequence ID" value="KAK3602636.1"/>
    <property type="molecule type" value="Genomic_DNA"/>
</dbReference>
<comment type="caution">
    <text evidence="6">The sequence shown here is derived from an EMBL/GenBank/DDBJ whole genome shotgun (WGS) entry which is preliminary data.</text>
</comment>
<reference evidence="6" key="2">
    <citation type="journal article" date="2021" name="Genome Biol. Evol.">
        <title>Developing a high-quality reference genome for a parasitic bivalve with doubly uniparental inheritance (Bivalvia: Unionida).</title>
        <authorList>
            <person name="Smith C.H."/>
        </authorList>
    </citation>
    <scope>NUCLEOTIDE SEQUENCE</scope>
    <source>
        <strain evidence="6">CHS0354</strain>
        <tissue evidence="6">Mantle</tissue>
    </source>
</reference>
<feature type="repeat" description="ANK" evidence="3">
    <location>
        <begin position="893"/>
        <end position="926"/>
    </location>
</feature>
<dbReference type="SUPFAM" id="SSF48403">
    <property type="entry name" value="Ankyrin repeat"/>
    <property type="match status" value="1"/>
</dbReference>
<reference evidence="6" key="1">
    <citation type="journal article" date="2021" name="Genome Biol. Evol.">
        <title>A High-Quality Reference Genome for a Parasitic Bivalve with Doubly Uniparental Inheritance (Bivalvia: Unionida).</title>
        <authorList>
            <person name="Smith C.H."/>
        </authorList>
    </citation>
    <scope>NUCLEOTIDE SEQUENCE</scope>
    <source>
        <strain evidence="6">CHS0354</strain>
    </source>
</reference>
<evidence type="ECO:0000256" key="2">
    <source>
        <dbReference type="ARBA" id="ARBA00023043"/>
    </source>
</evidence>
<feature type="region of interest" description="Disordered" evidence="4">
    <location>
        <begin position="140"/>
        <end position="170"/>
    </location>
</feature>
<gene>
    <name evidence="6" type="ORF">CHS0354_034226</name>
</gene>
<organism evidence="6 7">
    <name type="scientific">Potamilus streckersoni</name>
    <dbReference type="NCBI Taxonomy" id="2493646"/>
    <lineage>
        <taxon>Eukaryota</taxon>
        <taxon>Metazoa</taxon>
        <taxon>Spiralia</taxon>
        <taxon>Lophotrochozoa</taxon>
        <taxon>Mollusca</taxon>
        <taxon>Bivalvia</taxon>
        <taxon>Autobranchia</taxon>
        <taxon>Heteroconchia</taxon>
        <taxon>Palaeoheterodonta</taxon>
        <taxon>Unionida</taxon>
        <taxon>Unionoidea</taxon>
        <taxon>Unionidae</taxon>
        <taxon>Ambleminae</taxon>
        <taxon>Lampsilini</taxon>
        <taxon>Potamilus</taxon>
    </lineage>
</organism>
<feature type="repeat" description="ANK" evidence="3">
    <location>
        <begin position="683"/>
        <end position="715"/>
    </location>
</feature>
<feature type="repeat" description="ANK" evidence="3">
    <location>
        <begin position="555"/>
        <end position="587"/>
    </location>
</feature>
<dbReference type="Pfam" id="PF00023">
    <property type="entry name" value="Ank"/>
    <property type="match status" value="1"/>
</dbReference>
<keyword evidence="7" id="KW-1185">Reference proteome</keyword>
<dbReference type="AlphaFoldDB" id="A0AAE0T2W4"/>
<sequence length="1060" mass="121964">MSLRTRIKGFTAWVNLRLMPYNQLLNNVLMDLLTGTHIKFLTESFTGRDLKRLETMDDLSQQQKQTRVEWMMEELKSCNIIPEDVHLDSRHFAMRSADHVFDLLWRLIGHDIWFLWERAEYLQHEDMNVLIQVPFKWTPEPPPPKKKKSSKKPKKSLLSGFGAPSTISEQAEDDEVEEKWIKYPHADYVKNFKKKKKENLPTPDECILEMVNYQLKTTRDGKNLFCYSLDDFVDSRVLCALVNSFVPNTFTSDLLLNDRWTINLALRTAEKMFYAETPFNSEDLVEADSMAVCAYFTFFLMVAYKYRQATAVVNRVEYFNMLIRECNHELEKFPPVISNMQELKKRKEIKVELDKHRQVLENIQKNFDVDYCRKWIKHVQQVQSELRHEIKEKMKNRFDVVEIPRNISINDFCLAAVINLSLTNGSGFYLSSNKETLNDGRRLILRHKETKEFIDDFTSKSKASVRQVLNLPDINVIEINPASYPDYEFFFEAPSRNKQLKTGTLFLYQVFPGNTATWQRLFIKSARENEYETLEKMIVFFKEHPAFISSRESKTGNTALHWACRLGHFEIVRLLLENGANIDLKNNFKSTPISLAIEGLHRRLCQYLIEWGCDVHCKNVKNQSPFETTKNEEFKRLLIDTYEHYSDIVPKIMGGDMEMLNQCIRHHVSEIQPFVCLRSRCINGSTLLHTACYYGNVAAVKELLSLRVDVNLLDYKGASPIHRVKSPEIMQILIEAGANIDAQDSEGNTALHVKCYGETNASSELTCIEMLLNKGASMTIQNSRGLLPIHCCAMQGRVDVMRLMMRFDRNSSIAMALNKEDQKQPPSLLHLAIANDFIQCAAWLLANSFRFKEREPDILMRRILTEQLKLNKRTEAVKFLLENGADASPKYPGGNTALHYAAGLSGNTEALELILQYGAEVDAVNDEGNTPLFSATQANNQFAACILTEKGANVRHKNNLGLTAFDQILDFEEWINCGYFSDEIKARLKAYNLKHARDLIRAISKKVKPGSLQMRHDITRSAYSMRSVDATSSNYSFSAGPSSRFLPPLKSVAPTGYIMY</sequence>
<evidence type="ECO:0000256" key="3">
    <source>
        <dbReference type="PROSITE-ProRule" id="PRU00023"/>
    </source>
</evidence>
<keyword evidence="1" id="KW-0677">Repeat</keyword>
<dbReference type="PRINTS" id="PR01415">
    <property type="entry name" value="ANKYRIN"/>
</dbReference>
<feature type="repeat" description="ANK" evidence="3">
    <location>
        <begin position="746"/>
        <end position="783"/>
    </location>
</feature>
<dbReference type="Gene3D" id="1.10.418.10">
    <property type="entry name" value="Calponin-like domain"/>
    <property type="match status" value="1"/>
</dbReference>
<dbReference type="InterPro" id="IPR036872">
    <property type="entry name" value="CH_dom_sf"/>
</dbReference>
<accession>A0AAE0T2W4</accession>
<feature type="repeat" description="ANK" evidence="3">
    <location>
        <begin position="927"/>
        <end position="959"/>
    </location>
</feature>
<dbReference type="SMART" id="SM00248">
    <property type="entry name" value="ANK"/>
    <property type="match status" value="9"/>
</dbReference>
<name>A0AAE0T2W4_9BIVA</name>
<dbReference type="Pfam" id="PF12796">
    <property type="entry name" value="Ank_2"/>
    <property type="match status" value="3"/>
</dbReference>
<dbReference type="InterPro" id="IPR036770">
    <property type="entry name" value="Ankyrin_rpt-contain_sf"/>
</dbReference>
<evidence type="ECO:0000313" key="6">
    <source>
        <dbReference type="EMBL" id="KAK3602636.1"/>
    </source>
</evidence>
<dbReference type="SUPFAM" id="SSF47576">
    <property type="entry name" value="Calponin-homology domain, CH-domain"/>
    <property type="match status" value="1"/>
</dbReference>
<reference evidence="6" key="3">
    <citation type="submission" date="2023-05" db="EMBL/GenBank/DDBJ databases">
        <authorList>
            <person name="Smith C.H."/>
        </authorList>
    </citation>
    <scope>NUCLEOTIDE SEQUENCE</scope>
    <source>
        <strain evidence="6">CHS0354</strain>
        <tissue evidence="6">Mantle</tissue>
    </source>
</reference>
<dbReference type="Proteomes" id="UP001195483">
    <property type="component" value="Unassembled WGS sequence"/>
</dbReference>
<dbReference type="Gene3D" id="1.25.40.20">
    <property type="entry name" value="Ankyrin repeat-containing domain"/>
    <property type="match status" value="3"/>
</dbReference>
<feature type="domain" description="Calponin-homology (CH)" evidence="5">
    <location>
        <begin position="205"/>
        <end position="299"/>
    </location>
</feature>
<dbReference type="PANTHER" id="PTHR24198:SF165">
    <property type="entry name" value="ANKYRIN REPEAT-CONTAINING PROTEIN-RELATED"/>
    <property type="match status" value="1"/>
</dbReference>
<proteinExistence type="predicted"/>
<dbReference type="PROSITE" id="PS50297">
    <property type="entry name" value="ANK_REP_REGION"/>
    <property type="match status" value="3"/>
</dbReference>
<feature type="compositionally biased region" description="Basic residues" evidence="4">
    <location>
        <begin position="144"/>
        <end position="155"/>
    </location>
</feature>
<dbReference type="InterPro" id="IPR002110">
    <property type="entry name" value="Ankyrin_rpt"/>
</dbReference>
<dbReference type="PROSITE" id="PS50088">
    <property type="entry name" value="ANK_REPEAT"/>
    <property type="match status" value="5"/>
</dbReference>
<keyword evidence="2 3" id="KW-0040">ANK repeat</keyword>
<evidence type="ECO:0000259" key="5">
    <source>
        <dbReference type="Pfam" id="PF00307"/>
    </source>
</evidence>
<dbReference type="InterPro" id="IPR001715">
    <property type="entry name" value="CH_dom"/>
</dbReference>
<evidence type="ECO:0000256" key="4">
    <source>
        <dbReference type="SAM" id="MobiDB-lite"/>
    </source>
</evidence>
<evidence type="ECO:0000256" key="1">
    <source>
        <dbReference type="ARBA" id="ARBA00022737"/>
    </source>
</evidence>
<dbReference type="Pfam" id="PF00307">
    <property type="entry name" value="CH"/>
    <property type="match status" value="1"/>
</dbReference>
<protein>
    <recommendedName>
        <fullName evidence="5">Calponin-homology (CH) domain-containing protein</fullName>
    </recommendedName>
</protein>
<evidence type="ECO:0000313" key="7">
    <source>
        <dbReference type="Proteomes" id="UP001195483"/>
    </source>
</evidence>
<dbReference type="PANTHER" id="PTHR24198">
    <property type="entry name" value="ANKYRIN REPEAT AND PROTEIN KINASE DOMAIN-CONTAINING PROTEIN"/>
    <property type="match status" value="1"/>
</dbReference>